<dbReference type="Pfam" id="PF01416">
    <property type="entry name" value="PseudoU_synth_1"/>
    <property type="match status" value="1"/>
</dbReference>
<dbReference type="PANTHER" id="PTHR11142:SF5">
    <property type="entry name" value="TRNA PSEUDOURIDINE(38_39) SYNTHASE"/>
    <property type="match status" value="1"/>
</dbReference>
<evidence type="ECO:0000256" key="1">
    <source>
        <dbReference type="ARBA" id="ARBA00009375"/>
    </source>
</evidence>
<protein>
    <recommendedName>
        <fullName evidence="4">tRNA pseudouridine synthase</fullName>
        <ecNumber evidence="4">5.4.99.12</ecNumber>
    </recommendedName>
</protein>
<sequence>MTRRNNRRVSVETERARLLQQPIEVLVERILRLESSQPIAPARPKKKSHRPFDWSSYTTRPVALRLAYNGAKYRGLAIQPNVDDTIEGQLRIALEKAHLVRSRNDIPRFSRCGRTDKGVSALENVVALDLRAPSDDSCLPIDYQAVLNRVLPPDIYCTGYAFVDDDFHARHHCLGRTYQYLFFADGMDIEAMQVAANKFVGTHDFRNFCRMSVVSCHNFVRTIDGVRVGPVDEHADHIDAGRSNAAHPYDRMMALTVNARCFLYNQIRCMMAILLLVGRRLESPSIVDELLDVERYPRKPQYELAPEHPLILTRCVFDEKMANFRSSSSLLTHRDLQFHLHAQWRIPRMQAAVRHVFWRHAMSIANAYCRDEEDDDDDENNGLHRVIQCEEVPRGRHGSRPRRHNQVLGRATAPSLDERLERLNPRQKERLDERLRLAQSNHQRSLFYENPLL</sequence>
<evidence type="ECO:0000259" key="6">
    <source>
        <dbReference type="Pfam" id="PF01416"/>
    </source>
</evidence>
<dbReference type="SUPFAM" id="SSF55120">
    <property type="entry name" value="Pseudouridine synthase"/>
    <property type="match status" value="1"/>
</dbReference>
<dbReference type="InterPro" id="IPR020103">
    <property type="entry name" value="PsdUridine_synth_cat_dom_sf"/>
</dbReference>
<keyword evidence="8" id="KW-1185">Reference proteome</keyword>
<evidence type="ECO:0000256" key="2">
    <source>
        <dbReference type="ARBA" id="ARBA00022694"/>
    </source>
</evidence>
<dbReference type="InterPro" id="IPR020094">
    <property type="entry name" value="TruA/RsuA/RluB/E/F_N"/>
</dbReference>
<dbReference type="OMA" id="MSNYTMR"/>
<comment type="similarity">
    <text evidence="1 4">Belongs to the tRNA pseudouridine synthase TruA family.</text>
</comment>
<dbReference type="Proteomes" id="UP000039324">
    <property type="component" value="Unassembled WGS sequence"/>
</dbReference>
<dbReference type="Gene3D" id="3.30.70.580">
    <property type="entry name" value="Pseudouridine synthase I, catalytic domain, N-terminal subdomain"/>
    <property type="match status" value="1"/>
</dbReference>
<dbReference type="GO" id="GO:0003723">
    <property type="term" value="F:RNA binding"/>
    <property type="evidence" value="ECO:0007669"/>
    <property type="project" value="InterPro"/>
</dbReference>
<evidence type="ECO:0000313" key="7">
    <source>
        <dbReference type="EMBL" id="CEP03926.1"/>
    </source>
</evidence>
<evidence type="ECO:0000256" key="3">
    <source>
        <dbReference type="ARBA" id="ARBA00023235"/>
    </source>
</evidence>
<evidence type="ECO:0000313" key="8">
    <source>
        <dbReference type="Proteomes" id="UP000039324"/>
    </source>
</evidence>
<dbReference type="InterPro" id="IPR001406">
    <property type="entry name" value="PsdUridine_synth_TruA"/>
</dbReference>
<dbReference type="EC" id="5.4.99.12" evidence="4"/>
<dbReference type="GO" id="GO:0005737">
    <property type="term" value="C:cytoplasm"/>
    <property type="evidence" value="ECO:0007669"/>
    <property type="project" value="TreeGrafter"/>
</dbReference>
<dbReference type="GO" id="GO:0031119">
    <property type="term" value="P:tRNA pseudouridine synthesis"/>
    <property type="evidence" value="ECO:0007669"/>
    <property type="project" value="TreeGrafter"/>
</dbReference>
<dbReference type="HAMAP" id="MF_00171">
    <property type="entry name" value="TruA"/>
    <property type="match status" value="1"/>
</dbReference>
<evidence type="ECO:0000256" key="4">
    <source>
        <dbReference type="RuleBase" id="RU003792"/>
    </source>
</evidence>
<feature type="region of interest" description="Disordered" evidence="5">
    <location>
        <begin position="392"/>
        <end position="414"/>
    </location>
</feature>
<dbReference type="OrthoDB" id="25767at2759"/>
<dbReference type="GO" id="GO:1990481">
    <property type="term" value="P:mRNA pseudouridine synthesis"/>
    <property type="evidence" value="ECO:0007669"/>
    <property type="project" value="TreeGrafter"/>
</dbReference>
<comment type="catalytic activity">
    <reaction evidence="4">
        <text>uridine(38/39/40) in tRNA = pseudouridine(38/39/40) in tRNA</text>
        <dbReference type="Rhea" id="RHEA:22376"/>
        <dbReference type="Rhea" id="RHEA-COMP:10085"/>
        <dbReference type="Rhea" id="RHEA-COMP:10087"/>
        <dbReference type="ChEBI" id="CHEBI:65314"/>
        <dbReference type="ChEBI" id="CHEBI:65315"/>
        <dbReference type="EC" id="5.4.99.12"/>
    </reaction>
</comment>
<dbReference type="PANTHER" id="PTHR11142">
    <property type="entry name" value="PSEUDOURIDYLATE SYNTHASE"/>
    <property type="match status" value="1"/>
</dbReference>
<dbReference type="NCBIfam" id="TIGR00071">
    <property type="entry name" value="hisT_truA"/>
    <property type="match status" value="1"/>
</dbReference>
<dbReference type="GO" id="GO:0160147">
    <property type="term" value="F:tRNA pseudouridine(38-40) synthase activity"/>
    <property type="evidence" value="ECO:0007669"/>
    <property type="project" value="UniProtKB-EC"/>
</dbReference>
<dbReference type="STRING" id="37360.A0A0G4J946"/>
<feature type="compositionally biased region" description="Basic residues" evidence="5">
    <location>
        <begin position="395"/>
        <end position="405"/>
    </location>
</feature>
<proteinExistence type="inferred from homology"/>
<keyword evidence="3 4" id="KW-0413">Isomerase</keyword>
<feature type="domain" description="Pseudouridine synthase I TruA alpha/beta" evidence="6">
    <location>
        <begin position="195"/>
        <end position="318"/>
    </location>
</feature>
<evidence type="ECO:0000256" key="5">
    <source>
        <dbReference type="SAM" id="MobiDB-lite"/>
    </source>
</evidence>
<gene>
    <name evidence="7" type="ORF">PBRA_003534</name>
</gene>
<name>A0A0G4J946_PLABS</name>
<organism evidence="7 8">
    <name type="scientific">Plasmodiophora brassicae</name>
    <name type="common">Clubroot disease agent</name>
    <dbReference type="NCBI Taxonomy" id="37360"/>
    <lineage>
        <taxon>Eukaryota</taxon>
        <taxon>Sar</taxon>
        <taxon>Rhizaria</taxon>
        <taxon>Endomyxa</taxon>
        <taxon>Phytomyxea</taxon>
        <taxon>Plasmodiophorida</taxon>
        <taxon>Plasmodiophoridae</taxon>
        <taxon>Plasmodiophora</taxon>
    </lineage>
</organism>
<reference evidence="7 8" key="1">
    <citation type="submission" date="2015-02" db="EMBL/GenBank/DDBJ databases">
        <authorList>
            <person name="Chooi Y.-H."/>
        </authorList>
    </citation>
    <scope>NUCLEOTIDE SEQUENCE [LARGE SCALE GENOMIC DNA]</scope>
    <source>
        <strain evidence="7">E3</strain>
    </source>
</reference>
<keyword evidence="2 4" id="KW-0819">tRNA processing</keyword>
<dbReference type="InterPro" id="IPR020095">
    <property type="entry name" value="PsdUridine_synth_TruA_C"/>
</dbReference>
<dbReference type="Gene3D" id="3.30.70.660">
    <property type="entry name" value="Pseudouridine synthase I, catalytic domain, C-terminal subdomain"/>
    <property type="match status" value="1"/>
</dbReference>
<accession>A0A0G4J946</accession>
<dbReference type="EMBL" id="CDSF01000155">
    <property type="protein sequence ID" value="CEP03926.1"/>
    <property type="molecule type" value="Genomic_DNA"/>
</dbReference>
<dbReference type="GO" id="GO:0005634">
    <property type="term" value="C:nucleus"/>
    <property type="evidence" value="ECO:0007669"/>
    <property type="project" value="TreeGrafter"/>
</dbReference>
<dbReference type="AlphaFoldDB" id="A0A0G4J946"/>
<dbReference type="InterPro" id="IPR020097">
    <property type="entry name" value="PsdUridine_synth_TruA_a/b_dom"/>
</dbReference>